<organism evidence="1 2">
    <name type="scientific">Cannabis sativa</name>
    <name type="common">Hemp</name>
    <name type="synonym">Marijuana</name>
    <dbReference type="NCBI Taxonomy" id="3483"/>
    <lineage>
        <taxon>Eukaryota</taxon>
        <taxon>Viridiplantae</taxon>
        <taxon>Streptophyta</taxon>
        <taxon>Embryophyta</taxon>
        <taxon>Tracheophyta</taxon>
        <taxon>Spermatophyta</taxon>
        <taxon>Magnoliopsida</taxon>
        <taxon>eudicotyledons</taxon>
        <taxon>Gunneridae</taxon>
        <taxon>Pentapetalae</taxon>
        <taxon>rosids</taxon>
        <taxon>fabids</taxon>
        <taxon>Rosales</taxon>
        <taxon>Cannabaceae</taxon>
        <taxon>Cannabis</taxon>
    </lineage>
</organism>
<comment type="caution">
    <text evidence="1">The sequence shown here is derived from an EMBL/GenBank/DDBJ whole genome shotgun (WGS) entry which is preliminary data.</text>
</comment>
<gene>
    <name evidence="1" type="ORF">G4B88_011737</name>
</gene>
<proteinExistence type="predicted"/>
<sequence>MQNVFDKKIRTFGTILKERMLEKLLSSRPLGGVLSENRNRFVIFMRRDLDRGRTTAILGSDKPLGKEEAIMDCSEPADMKGMTTQRRRSTMKEHERRRKAMNLFVGEYRREEKTRVKVGLSNINLVKQNLVKVDGGVGNYWGIFINQPTNTNKTIQLKAANHASHQNS</sequence>
<protein>
    <submittedName>
        <fullName evidence="1">Uncharacterized protein</fullName>
    </submittedName>
</protein>
<reference evidence="1 2" key="1">
    <citation type="journal article" date="2020" name="bioRxiv">
        <title>Sequence and annotation of 42 cannabis genomes reveals extensive copy number variation in cannabinoid synthesis and pathogen resistance genes.</title>
        <authorList>
            <person name="Mckernan K.J."/>
            <person name="Helbert Y."/>
            <person name="Kane L.T."/>
            <person name="Ebling H."/>
            <person name="Zhang L."/>
            <person name="Liu B."/>
            <person name="Eaton Z."/>
            <person name="Mclaughlin S."/>
            <person name="Kingan S."/>
            <person name="Baybayan P."/>
            <person name="Concepcion G."/>
            <person name="Jordan M."/>
            <person name="Riva A."/>
            <person name="Barbazuk W."/>
            <person name="Harkins T."/>
        </authorList>
    </citation>
    <scope>NUCLEOTIDE SEQUENCE [LARGE SCALE GENOMIC DNA]</scope>
    <source>
        <strain evidence="2">cv. Jamaican Lion 4</strain>
        <tissue evidence="1">Leaf</tissue>
    </source>
</reference>
<dbReference type="EMBL" id="JAATIQ010000120">
    <property type="protein sequence ID" value="KAF4380491.1"/>
    <property type="molecule type" value="Genomic_DNA"/>
</dbReference>
<evidence type="ECO:0000313" key="1">
    <source>
        <dbReference type="EMBL" id="KAF4380491.1"/>
    </source>
</evidence>
<name>A0A7J6GC05_CANSA</name>
<evidence type="ECO:0000313" key="2">
    <source>
        <dbReference type="Proteomes" id="UP000583929"/>
    </source>
</evidence>
<accession>A0A7J6GC05</accession>
<keyword evidence="2" id="KW-1185">Reference proteome</keyword>
<dbReference type="Proteomes" id="UP000583929">
    <property type="component" value="Unassembled WGS sequence"/>
</dbReference>
<dbReference type="AlphaFoldDB" id="A0A7J6GC05"/>